<dbReference type="PANTHER" id="PTHR11040:SF140">
    <property type="entry name" value="ZRT (ZRT), IRT- (IRT-) LIKE PROTEIN TRANSPORTER"/>
    <property type="match status" value="1"/>
</dbReference>
<feature type="transmembrane region" description="Helical" evidence="5">
    <location>
        <begin position="112"/>
        <end position="133"/>
    </location>
</feature>
<evidence type="ECO:0000313" key="6">
    <source>
        <dbReference type="EMBL" id="OQR83672.1"/>
    </source>
</evidence>
<dbReference type="Proteomes" id="UP000243579">
    <property type="component" value="Unassembled WGS sequence"/>
</dbReference>
<gene>
    <name evidence="6" type="ORF">ACHHYP_14435</name>
</gene>
<evidence type="ECO:0000256" key="1">
    <source>
        <dbReference type="ARBA" id="ARBA00004141"/>
    </source>
</evidence>
<sequence>MVAGGVFLAGSFVHLLPDALANAPLAELGCDSQAHCFPLAFFLYGVGFVIILLVEVGAHAAKDQLLRSSVSSPELLPLTVSVPTDKNRTCHGANTAHMHTNEDASENDNPTVVAATVFVALSFHSLMEGIGIGAAPQNAWSLLLAIVAHKSLAAMALALEMLHHAVPPKKIVAVILVFAAMSPIGVGVGYIVSGSSPADSLASGVCTALAGGTFLYVGAMEVLPEELRNKKHMLAKLAAFVLSFILFSILALWV</sequence>
<name>A0A1V9YDA1_ACHHY</name>
<reference evidence="6 7" key="1">
    <citation type="journal article" date="2014" name="Genome Biol. Evol.">
        <title>The secreted proteins of Achlya hypogyna and Thraustotheca clavata identify the ancestral oomycete secretome and reveal gene acquisitions by horizontal gene transfer.</title>
        <authorList>
            <person name="Misner I."/>
            <person name="Blouin N."/>
            <person name="Leonard G."/>
            <person name="Richards T.A."/>
            <person name="Lane C.E."/>
        </authorList>
    </citation>
    <scope>NUCLEOTIDE SEQUENCE [LARGE SCALE GENOMIC DNA]</scope>
    <source>
        <strain evidence="6 7">ATCC 48635</strain>
    </source>
</reference>
<evidence type="ECO:0000256" key="4">
    <source>
        <dbReference type="ARBA" id="ARBA00023136"/>
    </source>
</evidence>
<feature type="transmembrane region" description="Helical" evidence="5">
    <location>
        <begin position="171"/>
        <end position="195"/>
    </location>
</feature>
<dbReference type="Pfam" id="PF02535">
    <property type="entry name" value="Zip"/>
    <property type="match status" value="1"/>
</dbReference>
<accession>A0A1V9YDA1</accession>
<dbReference type="GO" id="GO:0016020">
    <property type="term" value="C:membrane"/>
    <property type="evidence" value="ECO:0007669"/>
    <property type="project" value="UniProtKB-SubCell"/>
</dbReference>
<dbReference type="PANTHER" id="PTHR11040">
    <property type="entry name" value="ZINC/IRON TRANSPORTER"/>
    <property type="match status" value="1"/>
</dbReference>
<evidence type="ECO:0000256" key="2">
    <source>
        <dbReference type="ARBA" id="ARBA00022692"/>
    </source>
</evidence>
<comment type="subcellular location">
    <subcellularLocation>
        <location evidence="1">Membrane</location>
        <topology evidence="1">Multi-pass membrane protein</topology>
    </subcellularLocation>
</comment>
<dbReference type="AlphaFoldDB" id="A0A1V9YDA1"/>
<feature type="transmembrane region" description="Helical" evidence="5">
    <location>
        <begin position="37"/>
        <end position="58"/>
    </location>
</feature>
<feature type="transmembrane region" description="Helical" evidence="5">
    <location>
        <begin position="139"/>
        <end position="159"/>
    </location>
</feature>
<dbReference type="InterPro" id="IPR003689">
    <property type="entry name" value="ZIP"/>
</dbReference>
<evidence type="ECO:0000313" key="7">
    <source>
        <dbReference type="Proteomes" id="UP000243579"/>
    </source>
</evidence>
<protein>
    <submittedName>
        <fullName evidence="6">Zinc (Zn2)-Iron (Fe2) Permease (ZIP) Family</fullName>
    </submittedName>
</protein>
<feature type="transmembrane region" description="Helical" evidence="5">
    <location>
        <begin position="234"/>
        <end position="253"/>
    </location>
</feature>
<keyword evidence="3 5" id="KW-1133">Transmembrane helix</keyword>
<comment type="caution">
    <text evidence="6">The sequence shown here is derived from an EMBL/GenBank/DDBJ whole genome shotgun (WGS) entry which is preliminary data.</text>
</comment>
<keyword evidence="7" id="KW-1185">Reference proteome</keyword>
<keyword evidence="2 5" id="KW-0812">Transmembrane</keyword>
<proteinExistence type="predicted"/>
<dbReference type="STRING" id="1202772.A0A1V9YDA1"/>
<feature type="transmembrane region" description="Helical" evidence="5">
    <location>
        <begin position="201"/>
        <end position="222"/>
    </location>
</feature>
<evidence type="ECO:0000256" key="3">
    <source>
        <dbReference type="ARBA" id="ARBA00022989"/>
    </source>
</evidence>
<keyword evidence="4 5" id="KW-0472">Membrane</keyword>
<organism evidence="6 7">
    <name type="scientific">Achlya hypogyna</name>
    <name type="common">Oomycete</name>
    <name type="synonym">Protoachlya hypogyna</name>
    <dbReference type="NCBI Taxonomy" id="1202772"/>
    <lineage>
        <taxon>Eukaryota</taxon>
        <taxon>Sar</taxon>
        <taxon>Stramenopiles</taxon>
        <taxon>Oomycota</taxon>
        <taxon>Saprolegniomycetes</taxon>
        <taxon>Saprolegniales</taxon>
        <taxon>Achlyaceae</taxon>
        <taxon>Achlya</taxon>
    </lineage>
</organism>
<evidence type="ECO:0000256" key="5">
    <source>
        <dbReference type="SAM" id="Phobius"/>
    </source>
</evidence>
<dbReference type="EMBL" id="JNBR01002127">
    <property type="protein sequence ID" value="OQR83672.1"/>
    <property type="molecule type" value="Genomic_DNA"/>
</dbReference>
<dbReference type="OrthoDB" id="448280at2759"/>
<dbReference type="GO" id="GO:0005385">
    <property type="term" value="F:zinc ion transmembrane transporter activity"/>
    <property type="evidence" value="ECO:0007669"/>
    <property type="project" value="TreeGrafter"/>
</dbReference>